<comment type="caution">
    <text evidence="2">The sequence shown here is derived from an EMBL/GenBank/DDBJ whole genome shotgun (WGS) entry which is preliminary data.</text>
</comment>
<proteinExistence type="predicted"/>
<dbReference type="AlphaFoldDB" id="A0A841QIE8"/>
<feature type="transmembrane region" description="Helical" evidence="1">
    <location>
        <begin position="80"/>
        <end position="100"/>
    </location>
</feature>
<dbReference type="EMBL" id="JACHIE010000013">
    <property type="protein sequence ID" value="MBB6458004.1"/>
    <property type="molecule type" value="Genomic_DNA"/>
</dbReference>
<evidence type="ECO:0000313" key="2">
    <source>
        <dbReference type="EMBL" id="MBB6458004.1"/>
    </source>
</evidence>
<evidence type="ECO:0000313" key="3">
    <source>
        <dbReference type="Proteomes" id="UP000578000"/>
    </source>
</evidence>
<reference evidence="2 3" key="1">
    <citation type="submission" date="2020-08" db="EMBL/GenBank/DDBJ databases">
        <title>Genomic Encyclopedia of Type Strains, Phase IV (KMG-IV): sequencing the most valuable type-strain genomes for metagenomic binning, comparative biology and taxonomic classification.</title>
        <authorList>
            <person name="Goeker M."/>
        </authorList>
    </citation>
    <scope>NUCLEOTIDE SEQUENCE [LARGE SCALE GENOMIC DNA]</scope>
    <source>
        <strain evidence="2 3">DSM 4491</strain>
    </source>
</reference>
<gene>
    <name evidence="2" type="ORF">HNR55_002608</name>
</gene>
<evidence type="ECO:0000256" key="1">
    <source>
        <dbReference type="SAM" id="Phobius"/>
    </source>
</evidence>
<keyword evidence="3" id="KW-1185">Reference proteome</keyword>
<protein>
    <submittedName>
        <fullName evidence="2">Uncharacterized protein</fullName>
    </submittedName>
</protein>
<keyword evidence="1" id="KW-0472">Membrane</keyword>
<dbReference type="RefSeq" id="WP_166115961.1">
    <property type="nucleotide sequence ID" value="NZ_BAABDB010000024.1"/>
</dbReference>
<dbReference type="Proteomes" id="UP000578000">
    <property type="component" value="Unassembled WGS sequence"/>
</dbReference>
<accession>A0A841QIE8</accession>
<organism evidence="2 3">
    <name type="scientific">Acetobacter lovaniensis</name>
    <dbReference type="NCBI Taxonomy" id="104100"/>
    <lineage>
        <taxon>Bacteria</taxon>
        <taxon>Pseudomonadati</taxon>
        <taxon>Pseudomonadota</taxon>
        <taxon>Alphaproteobacteria</taxon>
        <taxon>Acetobacterales</taxon>
        <taxon>Acetobacteraceae</taxon>
        <taxon>Acetobacter</taxon>
    </lineage>
</organism>
<sequence length="103" mass="11859">MKEYEPGQASRLRRIDGQSIIDFNKSLSNQITNDTLFNRGQIIDEKLSREQLLTLISHTREDAANATFNTITIYCEIKSLYKNIVALFIIVIFLLAYIAFRVS</sequence>
<keyword evidence="1" id="KW-0812">Transmembrane</keyword>
<name>A0A841QIE8_9PROT</name>
<keyword evidence="1" id="KW-1133">Transmembrane helix</keyword>